<dbReference type="GO" id="GO:0000045">
    <property type="term" value="P:autophagosome assembly"/>
    <property type="evidence" value="ECO:0007669"/>
    <property type="project" value="TreeGrafter"/>
</dbReference>
<dbReference type="InterPro" id="IPR029158">
    <property type="entry name" value="STING"/>
</dbReference>
<reference evidence="2" key="1">
    <citation type="submission" date="2018-11" db="EMBL/GenBank/DDBJ databases">
        <authorList>
            <person name="Alioto T."/>
            <person name="Alioto T."/>
        </authorList>
    </citation>
    <scope>NUCLEOTIDE SEQUENCE</scope>
</reference>
<evidence type="ECO:0000313" key="2">
    <source>
        <dbReference type="EMBL" id="VDI08862.1"/>
    </source>
</evidence>
<dbReference type="AlphaFoldDB" id="A0A8B6CSD7"/>
<dbReference type="SMART" id="SM00255">
    <property type="entry name" value="TIR"/>
    <property type="match status" value="1"/>
</dbReference>
<dbReference type="GO" id="GO:0061709">
    <property type="term" value="P:reticulophagy"/>
    <property type="evidence" value="ECO:0007669"/>
    <property type="project" value="TreeGrafter"/>
</dbReference>
<dbReference type="PANTHER" id="PTHR34339:SF1">
    <property type="entry name" value="STIMULATOR OF INTERFERON GENES PROTEIN"/>
    <property type="match status" value="1"/>
</dbReference>
<dbReference type="Proteomes" id="UP000596742">
    <property type="component" value="Unassembled WGS sequence"/>
</dbReference>
<protein>
    <recommendedName>
        <fullName evidence="1">TIR domain-containing protein</fullName>
    </recommendedName>
</protein>
<dbReference type="InterPro" id="IPR055432">
    <property type="entry name" value="STING_LBD"/>
</dbReference>
<dbReference type="Gene3D" id="3.40.50.12100">
    <property type="entry name" value="Stimulator of interferon genes protein"/>
    <property type="match status" value="2"/>
</dbReference>
<gene>
    <name evidence="2" type="ORF">MGAL_10B015396</name>
</gene>
<dbReference type="GO" id="GO:0007165">
    <property type="term" value="P:signal transduction"/>
    <property type="evidence" value="ECO:0007669"/>
    <property type="project" value="InterPro"/>
</dbReference>
<dbReference type="PROSITE" id="PS50104">
    <property type="entry name" value="TIR"/>
    <property type="match status" value="2"/>
</dbReference>
<dbReference type="OrthoDB" id="6072910at2759"/>
<dbReference type="SUPFAM" id="SSF52200">
    <property type="entry name" value="Toll/Interleukin receptor TIR domain"/>
    <property type="match status" value="2"/>
</dbReference>
<dbReference type="InterPro" id="IPR000157">
    <property type="entry name" value="TIR_dom"/>
</dbReference>
<dbReference type="Gene3D" id="3.40.50.10140">
    <property type="entry name" value="Toll/interleukin-1 receptor homology (TIR) domain"/>
    <property type="match status" value="2"/>
</dbReference>
<dbReference type="GO" id="GO:0005776">
    <property type="term" value="C:autophagosome"/>
    <property type="evidence" value="ECO:0007669"/>
    <property type="project" value="TreeGrafter"/>
</dbReference>
<dbReference type="Gene3D" id="1.20.5.5200">
    <property type="match status" value="2"/>
</dbReference>
<proteinExistence type="predicted"/>
<dbReference type="GO" id="GO:0035438">
    <property type="term" value="F:cyclic-di-GMP binding"/>
    <property type="evidence" value="ECO:0007669"/>
    <property type="project" value="TreeGrafter"/>
</dbReference>
<evidence type="ECO:0000259" key="1">
    <source>
        <dbReference type="PROSITE" id="PS50104"/>
    </source>
</evidence>
<name>A0A8B6CSD7_MYTGA</name>
<dbReference type="PANTHER" id="PTHR34339">
    <property type="entry name" value="STIMULATOR OF INTERFERON GENES PROTEIN"/>
    <property type="match status" value="1"/>
</dbReference>
<dbReference type="InterPro" id="IPR035897">
    <property type="entry name" value="Toll_tir_struct_dom_sf"/>
</dbReference>
<evidence type="ECO:0000313" key="3">
    <source>
        <dbReference type="Proteomes" id="UP000596742"/>
    </source>
</evidence>
<dbReference type="EMBL" id="UYJE01002237">
    <property type="protein sequence ID" value="VDI08862.1"/>
    <property type="molecule type" value="Genomic_DNA"/>
</dbReference>
<dbReference type="GO" id="GO:0016239">
    <property type="term" value="P:positive regulation of macroautophagy"/>
    <property type="evidence" value="ECO:0007669"/>
    <property type="project" value="TreeGrafter"/>
</dbReference>
<accession>A0A8B6CSD7</accession>
<dbReference type="GO" id="GO:0061507">
    <property type="term" value="F:2',3'-cyclic GMP-AMP binding"/>
    <property type="evidence" value="ECO:0007669"/>
    <property type="project" value="TreeGrafter"/>
</dbReference>
<sequence length="733" mass="83969">MGFAIYVASRLFMQFLWMLYDDSKRMASRYFISHSNKLEDSNLVLEVVVPKLREKGINIYEQDDLQAGTQVLPAITSLVDKADKTLLFLTENSLGSSWCSFEMLISLEKSQRTNRLAVVLLLHKIEESQLPHLAVLQETRKIYFDEEKEDWVREVAEALRETKTIGDIMPAGNVAHGLVWSHYSGFLQYVLPVLEKTVQESAWYRSLTDEVRNKVSFKLYELVPKTCAVKYNIPNEDKNIKEVQTFKIMAVMRGGNHREISVTMYSITIGQETFYCMCEFPSVIGTMKVMEDNHLARFSHTYPGKVGKDGGFTTAAQFTTDDKKLQLGRFYYTMNSTLNHFEKCFNTARVLLYNDEKKVISEVLMEAVKEDLKDEISPEKKLKEGLFPPKVDKLESVEENVYDYEVFVACTDHPEDEKRANEIISYLTKNGIPDSDILHNEKLLAGTYFADRLVAASKQCRWFIFLLTKHALKDESLNFNVLSALGDSIYNKKVRVIPVVDQCDDLHIPEALRWITYIPFDDQKKKHLKSLYSIVSGRDTPMETQMILPAGDVANGLAWGYVTNYLRKILPDILKEIIPAFERKGTADFKCPHKLYIIIPKSCNAGHVLEDNNGRIVNFTKTAPIYPFGNKRSVISNIYKVSSSSFFRKKELYFVGQYAAPVTCLGEMKEWKIAGVNDDTIGLEAERFYGIVSQLMKNAAPDQAQFCEFIYYDDTTHSLADIMEQEINEQCTD</sequence>
<dbReference type="GO" id="GO:0002218">
    <property type="term" value="P:activation of innate immune response"/>
    <property type="evidence" value="ECO:0007669"/>
    <property type="project" value="InterPro"/>
</dbReference>
<feature type="domain" description="TIR" evidence="1">
    <location>
        <begin position="26"/>
        <end position="159"/>
    </location>
</feature>
<dbReference type="GO" id="GO:0045087">
    <property type="term" value="P:innate immune response"/>
    <property type="evidence" value="ECO:0007669"/>
    <property type="project" value="TreeGrafter"/>
</dbReference>
<dbReference type="GO" id="GO:0032481">
    <property type="term" value="P:positive regulation of type I interferon production"/>
    <property type="evidence" value="ECO:0007669"/>
    <property type="project" value="InterPro"/>
</dbReference>
<dbReference type="Pfam" id="PF13676">
    <property type="entry name" value="TIR_2"/>
    <property type="match status" value="2"/>
</dbReference>
<feature type="domain" description="TIR" evidence="1">
    <location>
        <begin position="402"/>
        <end position="535"/>
    </location>
</feature>
<keyword evidence="3" id="KW-1185">Reference proteome</keyword>
<comment type="caution">
    <text evidence="2">The sequence shown here is derived from an EMBL/GenBank/DDBJ whole genome shotgun (WGS) entry which is preliminary data.</text>
</comment>
<organism evidence="2 3">
    <name type="scientific">Mytilus galloprovincialis</name>
    <name type="common">Mediterranean mussel</name>
    <dbReference type="NCBI Taxonomy" id="29158"/>
    <lineage>
        <taxon>Eukaryota</taxon>
        <taxon>Metazoa</taxon>
        <taxon>Spiralia</taxon>
        <taxon>Lophotrochozoa</taxon>
        <taxon>Mollusca</taxon>
        <taxon>Bivalvia</taxon>
        <taxon>Autobranchia</taxon>
        <taxon>Pteriomorphia</taxon>
        <taxon>Mytilida</taxon>
        <taxon>Mytiloidea</taxon>
        <taxon>Mytilidae</taxon>
        <taxon>Mytilinae</taxon>
        <taxon>Mytilus</taxon>
    </lineage>
</organism>
<dbReference type="InterPro" id="IPR038623">
    <property type="entry name" value="STING_C_sf"/>
</dbReference>
<dbReference type="GO" id="GO:0005789">
    <property type="term" value="C:endoplasmic reticulum membrane"/>
    <property type="evidence" value="ECO:0007669"/>
    <property type="project" value="TreeGrafter"/>
</dbReference>
<dbReference type="Pfam" id="PF15009">
    <property type="entry name" value="STING_LBD"/>
    <property type="match status" value="2"/>
</dbReference>